<sequence>MEHEHTDGRQRRRRHDTRYRYARAGFALTGGGLRCPVSLFLSPVFHRFAHALHAAFASDAAYAVRIVCRPERAPRHRFQSFAFLPRWGHNTHPIRPFAPRFLLLPHRPPPDFFQLGGLTRTSSSAVISGLLNRTVPSRSDLRRTPAQQGSAAFVTGSATRRGTR</sequence>
<reference evidence="4" key="1">
    <citation type="submission" date="2017-09" db="EMBL/GenBank/DDBJ databases">
        <title>FDA dAtabase for Regulatory Grade micrObial Sequences (FDA-ARGOS): Supporting development and validation of Infectious Disease Dx tests.</title>
        <authorList>
            <person name="Minogue T."/>
            <person name="Wolcott M."/>
            <person name="Wasieloski L."/>
            <person name="Aguilar W."/>
            <person name="Moore D."/>
            <person name="Tallon L.J."/>
            <person name="Sadzewicz L."/>
            <person name="Ott S."/>
            <person name="Zhao X."/>
            <person name="Nagaraj S."/>
            <person name="Vavikolanu K."/>
            <person name="Aluvathingal J."/>
            <person name="Nadendla S."/>
            <person name="Sichtig H."/>
        </authorList>
    </citation>
    <scope>NUCLEOTIDE SEQUENCE [LARGE SCALE GENOMIC DNA]</scope>
    <source>
        <strain evidence="4">FDAARGOS_388</strain>
    </source>
</reference>
<dbReference type="EMBL" id="CP023518">
    <property type="protein sequence ID" value="ATF77216.1"/>
    <property type="molecule type" value="Genomic_DNA"/>
</dbReference>
<keyword evidence="2" id="KW-0812">Transmembrane</keyword>
<evidence type="ECO:0000256" key="1">
    <source>
        <dbReference type="SAM" id="MobiDB-lite"/>
    </source>
</evidence>
<organism evidence="3 4">
    <name type="scientific">Burkholderia cepacia</name>
    <name type="common">Pseudomonas cepacia</name>
    <dbReference type="NCBI Taxonomy" id="292"/>
    <lineage>
        <taxon>Bacteria</taxon>
        <taxon>Pseudomonadati</taxon>
        <taxon>Pseudomonadota</taxon>
        <taxon>Betaproteobacteria</taxon>
        <taxon>Burkholderiales</taxon>
        <taxon>Burkholderiaceae</taxon>
        <taxon>Burkholderia</taxon>
        <taxon>Burkholderia cepacia complex</taxon>
    </lineage>
</organism>
<feature type="transmembrane region" description="Helical" evidence="2">
    <location>
        <begin position="21"/>
        <end position="42"/>
    </location>
</feature>
<feature type="region of interest" description="Disordered" evidence="1">
    <location>
        <begin position="140"/>
        <end position="164"/>
    </location>
</feature>
<accession>A0ABM6NQG6</accession>
<gene>
    <name evidence="3" type="ORF">CO711_07005</name>
</gene>
<evidence type="ECO:0000256" key="2">
    <source>
        <dbReference type="SAM" id="Phobius"/>
    </source>
</evidence>
<keyword evidence="2" id="KW-1133">Transmembrane helix</keyword>
<proteinExistence type="predicted"/>
<keyword evidence="4" id="KW-1185">Reference proteome</keyword>
<evidence type="ECO:0000313" key="4">
    <source>
        <dbReference type="Proteomes" id="UP000218103"/>
    </source>
</evidence>
<feature type="compositionally biased region" description="Polar residues" evidence="1">
    <location>
        <begin position="145"/>
        <end position="164"/>
    </location>
</feature>
<evidence type="ECO:0000313" key="3">
    <source>
        <dbReference type="EMBL" id="ATF77216.1"/>
    </source>
</evidence>
<protein>
    <submittedName>
        <fullName evidence="3">Uncharacterized protein</fullName>
    </submittedName>
</protein>
<keyword evidence="2" id="KW-0472">Membrane</keyword>
<dbReference type="Proteomes" id="UP000218103">
    <property type="component" value="Chromosome 1"/>
</dbReference>
<name>A0ABM6NQG6_BURCE</name>